<dbReference type="Proteomes" id="UP001320119">
    <property type="component" value="Chromosome"/>
</dbReference>
<feature type="signal peptide" evidence="1">
    <location>
        <begin position="1"/>
        <end position="18"/>
    </location>
</feature>
<dbReference type="KEGG" id="marq:MARGE09_P3514"/>
<evidence type="ECO:0008006" key="4">
    <source>
        <dbReference type="Google" id="ProtNLM"/>
    </source>
</evidence>
<feature type="chain" id="PRO_5043040561" description="DUF481 domain-containing protein" evidence="1">
    <location>
        <begin position="19"/>
        <end position="349"/>
    </location>
</feature>
<sequence length="349" mass="39097">MKLILGIASSLLAASAMAGQIELKNGDKIGGQLKSVHGEKLVWKADKVGEVTVQKADIQNITLPEPVKLRGYDEPCQLTEFAGGMVRFNCAEEAKEYSLLSLHDVVPFSSYEDSLHSYSGKLTLVGTEKSGNVESSDWLAASQVKLRINDFRHDFELRYTGEYLKVETEEGQAPVRSSVSEYYKGFYGVNWFFKPRWYLLGDLTAEKDDAKQISERYVLGLGSGFQWWESDITALKLEASLLETKEHYDLSAADIALGTEGRKEFSSGRIAVDFRYLFARDIAFFHRSNVSQNLDDSDDWRANADTGLSAPLGFGISASLLMTYDYLNQPQEGVEKSDTTYRVGVTYKW</sequence>
<proteinExistence type="predicted"/>
<keyword evidence="1" id="KW-0732">Signal</keyword>
<dbReference type="Pfam" id="PF04338">
    <property type="entry name" value="DUF481"/>
    <property type="match status" value="1"/>
</dbReference>
<dbReference type="RefSeq" id="WP_236984477.1">
    <property type="nucleotide sequence ID" value="NZ_AP023086.1"/>
</dbReference>
<protein>
    <recommendedName>
        <fullName evidence="4">DUF481 domain-containing protein</fullName>
    </recommendedName>
</protein>
<evidence type="ECO:0000313" key="2">
    <source>
        <dbReference type="EMBL" id="BCD99313.1"/>
    </source>
</evidence>
<gene>
    <name evidence="2" type="ORF">MARGE09_P3514</name>
</gene>
<evidence type="ECO:0000256" key="1">
    <source>
        <dbReference type="SAM" id="SignalP"/>
    </source>
</evidence>
<evidence type="ECO:0000313" key="3">
    <source>
        <dbReference type="Proteomes" id="UP001320119"/>
    </source>
</evidence>
<name>A0AAN1WKJ7_9GAMM</name>
<keyword evidence="3" id="KW-1185">Reference proteome</keyword>
<reference evidence="2 3" key="1">
    <citation type="journal article" date="2022" name="IScience">
        <title>An ultrasensitive nanofiber-based assay for enzymatic hydrolysis and deep-sea microbial degradation of cellulose.</title>
        <authorList>
            <person name="Tsudome M."/>
            <person name="Tachioka M."/>
            <person name="Miyazaki M."/>
            <person name="Uchimura K."/>
            <person name="Tsuda M."/>
            <person name="Takaki Y."/>
            <person name="Deguchi S."/>
        </authorList>
    </citation>
    <scope>NUCLEOTIDE SEQUENCE [LARGE SCALE GENOMIC DNA]</scope>
    <source>
        <strain evidence="2 3">GE09</strain>
    </source>
</reference>
<dbReference type="InterPro" id="IPR007433">
    <property type="entry name" value="DUF481"/>
</dbReference>
<accession>A0AAN1WKJ7</accession>
<dbReference type="AlphaFoldDB" id="A0AAN1WKJ7"/>
<organism evidence="2 3">
    <name type="scientific">Marinagarivorans cellulosilyticus</name>
    <dbReference type="NCBI Taxonomy" id="2721545"/>
    <lineage>
        <taxon>Bacteria</taxon>
        <taxon>Pseudomonadati</taxon>
        <taxon>Pseudomonadota</taxon>
        <taxon>Gammaproteobacteria</taxon>
        <taxon>Cellvibrionales</taxon>
        <taxon>Cellvibrionaceae</taxon>
        <taxon>Marinagarivorans</taxon>
    </lineage>
</organism>
<dbReference type="EMBL" id="AP023086">
    <property type="protein sequence ID" value="BCD99313.1"/>
    <property type="molecule type" value="Genomic_DNA"/>
</dbReference>